<protein>
    <submittedName>
        <fullName evidence="2">Uncharacterized protein</fullName>
    </submittedName>
</protein>
<accession>A0ABU4DR41</accession>
<keyword evidence="1" id="KW-0472">Membrane</keyword>
<evidence type="ECO:0000313" key="2">
    <source>
        <dbReference type="EMBL" id="MDV6374906.1"/>
    </source>
</evidence>
<gene>
    <name evidence="2" type="ORF">ORD21_09950</name>
</gene>
<feature type="transmembrane region" description="Helical" evidence="1">
    <location>
        <begin position="41"/>
        <end position="59"/>
    </location>
</feature>
<evidence type="ECO:0000313" key="3">
    <source>
        <dbReference type="Proteomes" id="UP001276150"/>
    </source>
</evidence>
<dbReference type="RefSeq" id="WP_317640234.1">
    <property type="nucleotide sequence ID" value="NZ_JAPMIV010000016.1"/>
</dbReference>
<evidence type="ECO:0000256" key="1">
    <source>
        <dbReference type="SAM" id="Phobius"/>
    </source>
</evidence>
<dbReference type="Proteomes" id="UP001276150">
    <property type="component" value="Unassembled WGS sequence"/>
</dbReference>
<keyword evidence="1" id="KW-1133">Transmembrane helix</keyword>
<proteinExistence type="predicted"/>
<keyword evidence="1" id="KW-0812">Transmembrane</keyword>
<name>A0ABU4DR41_9DEIO</name>
<comment type="caution">
    <text evidence="2">The sequence shown here is derived from an EMBL/GenBank/DDBJ whole genome shotgun (WGS) entry which is preliminary data.</text>
</comment>
<dbReference type="EMBL" id="JAPMIV010000016">
    <property type="protein sequence ID" value="MDV6374906.1"/>
    <property type="molecule type" value="Genomic_DNA"/>
</dbReference>
<reference evidence="2 3" key="1">
    <citation type="submission" date="2022-11" db="EMBL/GenBank/DDBJ databases">
        <title>Deinococcus ZS9-10, Low Temperature and Draught-tolerating, UV-resistant Bacteria from Continental Antarctica.</title>
        <authorList>
            <person name="Cheng L."/>
        </authorList>
    </citation>
    <scope>NUCLEOTIDE SEQUENCE [LARGE SCALE GENOMIC DNA]</scope>
    <source>
        <strain evidence="2 3">ZS9-10</strain>
    </source>
</reference>
<organism evidence="2 3">
    <name type="scientific">Deinococcus arenicola</name>
    <dbReference type="NCBI Taxonomy" id="2994950"/>
    <lineage>
        <taxon>Bacteria</taxon>
        <taxon>Thermotogati</taxon>
        <taxon>Deinococcota</taxon>
        <taxon>Deinococci</taxon>
        <taxon>Deinococcales</taxon>
        <taxon>Deinococcaceae</taxon>
        <taxon>Deinococcus</taxon>
    </lineage>
</organism>
<sequence length="60" mass="6766">MPAWQMSQRRLFLVMVVLMACASMAALYEQAPNYDGLDLWALPLLSVVLLASQLLLLIWS</sequence>
<keyword evidence="3" id="KW-1185">Reference proteome</keyword>